<evidence type="ECO:0000256" key="3">
    <source>
        <dbReference type="ARBA" id="ARBA00019610"/>
    </source>
</evidence>
<evidence type="ECO:0000256" key="4">
    <source>
        <dbReference type="ARBA" id="ARBA00023015"/>
    </source>
</evidence>
<evidence type="ECO:0000256" key="2">
    <source>
        <dbReference type="ARBA" id="ARBA00005635"/>
    </source>
</evidence>
<comment type="similarity">
    <text evidence="2 8">Belongs to the Mediator complex subunit 17 family.</text>
</comment>
<dbReference type="InterPro" id="IPR019313">
    <property type="entry name" value="Mediator_Med17"/>
</dbReference>
<comment type="subunit">
    <text evidence="8">Component of the Mediator complex.</text>
</comment>
<proteinExistence type="inferred from homology"/>
<dbReference type="Pfam" id="PF10156">
    <property type="entry name" value="Med17"/>
    <property type="match status" value="1"/>
</dbReference>
<evidence type="ECO:0000313" key="10">
    <source>
        <dbReference type="EMBL" id="TIB09299.1"/>
    </source>
</evidence>
<comment type="subcellular location">
    <subcellularLocation>
        <location evidence="1 8">Nucleus</location>
    </subcellularLocation>
</comment>
<keyword evidence="5 8" id="KW-0804">Transcription</keyword>
<keyword evidence="4 8" id="KW-0805">Transcription regulation</keyword>
<accession>A0A4T0K032</accession>
<protein>
    <recommendedName>
        <fullName evidence="3 8">Mediator of RNA polymerase II transcription subunit 17</fullName>
    </recommendedName>
    <alternativeName>
        <fullName evidence="7 8">Mediator complex subunit 17</fullName>
    </alternativeName>
</protein>
<name>A0A4T0K032_WALIC</name>
<feature type="compositionally biased region" description="Basic and acidic residues" evidence="9">
    <location>
        <begin position="8"/>
        <end position="17"/>
    </location>
</feature>
<dbReference type="AlphaFoldDB" id="A0A4T0K032"/>
<dbReference type="GO" id="GO:0003712">
    <property type="term" value="F:transcription coregulator activity"/>
    <property type="evidence" value="ECO:0007669"/>
    <property type="project" value="InterPro"/>
</dbReference>
<evidence type="ECO:0000256" key="9">
    <source>
        <dbReference type="SAM" id="MobiDB-lite"/>
    </source>
</evidence>
<dbReference type="PANTHER" id="PTHR13114:SF7">
    <property type="entry name" value="MEDIATOR OF RNA POLYMERASE II TRANSCRIPTION SUBUNIT 17"/>
    <property type="match status" value="1"/>
</dbReference>
<dbReference type="GO" id="GO:0016592">
    <property type="term" value="C:mediator complex"/>
    <property type="evidence" value="ECO:0007669"/>
    <property type="project" value="InterPro"/>
</dbReference>
<dbReference type="GO" id="GO:0070847">
    <property type="term" value="C:core mediator complex"/>
    <property type="evidence" value="ECO:0007669"/>
    <property type="project" value="TreeGrafter"/>
</dbReference>
<evidence type="ECO:0000256" key="8">
    <source>
        <dbReference type="RuleBase" id="RU364140"/>
    </source>
</evidence>
<evidence type="ECO:0000256" key="6">
    <source>
        <dbReference type="ARBA" id="ARBA00023242"/>
    </source>
</evidence>
<dbReference type="GO" id="GO:0006357">
    <property type="term" value="P:regulation of transcription by RNA polymerase II"/>
    <property type="evidence" value="ECO:0007669"/>
    <property type="project" value="InterPro"/>
</dbReference>
<reference evidence="10 11" key="1">
    <citation type="submission" date="2019-03" db="EMBL/GenBank/DDBJ databases">
        <title>Sequencing 23 genomes of Wallemia ichthyophaga.</title>
        <authorList>
            <person name="Gostincar C."/>
        </authorList>
    </citation>
    <scope>NUCLEOTIDE SEQUENCE [LARGE SCALE GENOMIC DNA]</scope>
    <source>
        <strain evidence="10 11">EXF-8621</strain>
    </source>
</reference>
<evidence type="ECO:0000313" key="11">
    <source>
        <dbReference type="Proteomes" id="UP000306954"/>
    </source>
</evidence>
<sequence>MSISLENEGYHGDKDLVDIPESGEPIYDEPLDGDTQFARTLHRIWQEKGDFSQVSSKSLLQDQLNELNDVDKQSEPEDDTRNDESLSVDDVLKLKHSVLTNLDDAKNELAVALDVVNLLLSNTPRHENTEIQLPIPKHSLGTAAINASELTPLQALKKSKIAITTKNESLQSAANIFDRASEQTEQTNAQNAQFWDDCLLLRDRNWTLIPSNAKSESTTDLEKAAKDLKVLYSVDEGTASNEIKHDSIASLDIKISQSNDFNLSIPKRRNRRLKLSIRSGNHIETSSAFRSNVEMRNTSDNVNERIDSLLRTLDYAQSSSFEEDLFASLLNEANQIPIVITSSAEMIVIELDTSSQLVLELVNGDDYIEEGEEISSKCDGLLLGVKLLQIRSYKNISANNNQVLKPILDLLHYEAFTESIKGLLGRITDLLCYVEVKEASYHVQKTYTREVLDIFLNNNKPQTIGSQGRISFGKQ</sequence>
<evidence type="ECO:0000256" key="1">
    <source>
        <dbReference type="ARBA" id="ARBA00004123"/>
    </source>
</evidence>
<comment type="function">
    <text evidence="8">Component of the Mediator complex, a coactivator involved in the regulated transcription of nearly all RNA polymerase II-dependent genes. Mediator functions as a bridge to convey information from gene-specific regulatory proteins to the basal RNA polymerase II transcription machinery. Mediator is recruited to promoters by direct interactions with regulatory proteins and serves as a scaffold for the assembly of a functional preinitiation complex with RNA polymerase II and the general transcription factors.</text>
</comment>
<keyword evidence="8" id="KW-0010">Activator</keyword>
<evidence type="ECO:0000256" key="7">
    <source>
        <dbReference type="ARBA" id="ARBA00032014"/>
    </source>
</evidence>
<gene>
    <name evidence="8" type="primary">MED17</name>
    <name evidence="10" type="ORF">E3P90_03353</name>
</gene>
<comment type="caution">
    <text evidence="10">The sequence shown here is derived from an EMBL/GenBank/DDBJ whole genome shotgun (WGS) entry which is preliminary data.</text>
</comment>
<dbReference type="OrthoDB" id="10251234at2759"/>
<dbReference type="Proteomes" id="UP000306954">
    <property type="component" value="Unassembled WGS sequence"/>
</dbReference>
<organism evidence="10 11">
    <name type="scientific">Wallemia ichthyophaga</name>
    <dbReference type="NCBI Taxonomy" id="245174"/>
    <lineage>
        <taxon>Eukaryota</taxon>
        <taxon>Fungi</taxon>
        <taxon>Dikarya</taxon>
        <taxon>Basidiomycota</taxon>
        <taxon>Wallemiomycotina</taxon>
        <taxon>Wallemiomycetes</taxon>
        <taxon>Wallemiales</taxon>
        <taxon>Wallemiaceae</taxon>
        <taxon>Wallemia</taxon>
    </lineage>
</organism>
<evidence type="ECO:0000256" key="5">
    <source>
        <dbReference type="ARBA" id="ARBA00023163"/>
    </source>
</evidence>
<dbReference type="EMBL" id="SPOF01000044">
    <property type="protein sequence ID" value="TIB09299.1"/>
    <property type="molecule type" value="Genomic_DNA"/>
</dbReference>
<keyword evidence="6 8" id="KW-0539">Nucleus</keyword>
<dbReference type="PANTHER" id="PTHR13114">
    <property type="entry name" value="MEDIATOR OF RNA POLYMERASE II TRANSCRIPTION SUBUNIT 17"/>
    <property type="match status" value="1"/>
</dbReference>
<feature type="region of interest" description="Disordered" evidence="9">
    <location>
        <begin position="1"/>
        <end position="30"/>
    </location>
</feature>